<dbReference type="EMBL" id="RIBY02001979">
    <property type="protein sequence ID" value="KAH9826423.1"/>
    <property type="molecule type" value="Genomic_DNA"/>
</dbReference>
<feature type="region of interest" description="Disordered" evidence="1">
    <location>
        <begin position="487"/>
        <end position="515"/>
    </location>
</feature>
<accession>A0A9W7SQE9</accession>
<dbReference type="OrthoDB" id="3557758at2759"/>
<feature type="region of interest" description="Disordered" evidence="1">
    <location>
        <begin position="60"/>
        <end position="93"/>
    </location>
</feature>
<reference evidence="2 3" key="2">
    <citation type="journal article" date="2021" name="Curr. Genet.">
        <title>Genetic response to nitrogen starvation in the aggressive Eucalyptus foliar pathogen Teratosphaeria destructans.</title>
        <authorList>
            <person name="Havenga M."/>
            <person name="Wingfield B.D."/>
            <person name="Wingfield M.J."/>
            <person name="Dreyer L.L."/>
            <person name="Roets F."/>
            <person name="Aylward J."/>
        </authorList>
    </citation>
    <scope>NUCLEOTIDE SEQUENCE [LARGE SCALE GENOMIC DNA]</scope>
    <source>
        <strain evidence="2">CMW44962</strain>
    </source>
</reference>
<feature type="region of interest" description="Disordered" evidence="1">
    <location>
        <begin position="191"/>
        <end position="281"/>
    </location>
</feature>
<sequence>MSSESSSRRSSLRRLSSLASLHALNPFARRRSHPTSTNASLATSSTLSLASTFHINLSTSSSSSQILPNHDIPDVDEAAPSIPPLPTGNRKSSYICLPDDPIGGMPRSRTFSNLPLPTKARKHSNMTTSKSHSRLPSATFSTAPSLLPDTRIPTPPISTRKHSISHVAPHRRMKRSDTEPLLHYDMGRPTAFKENITPSPQRPPPHRTSTDNRACPSHRARAHQLSQSSPASRARPATPMATSARQDALQRWNSQPLMGNDDGSRPFEHANSRQSPDMSTDFRLSDITNYFPSSEVSSCRHLSGPTDRRHSRHGEIQERRLIGEVKPEIIPPPQTPLGNQALLTSSSRRRANSFQTRQIPESSPSQTSSGPRHTSPERRPTHQITTAEPVAYWCGRFSTLNDQYRNEELLGAVGSPKQDSDRIHDQDANNRRMRRALEYLYGLCATSEARESFVLFQLRLASLQKNSDLGRPIGKWSGPDKLIVLSRLEEGDENERGSSRMDSSPSEARKRNFVHRLIGRAKGERRSLVS</sequence>
<feature type="compositionally biased region" description="Polar residues" evidence="1">
    <location>
        <begin position="336"/>
        <end position="372"/>
    </location>
</feature>
<reference evidence="2 3" key="1">
    <citation type="journal article" date="2018" name="IMA Fungus">
        <title>IMA Genome-F 10: Nine draft genome sequences of Claviceps purpurea s.lat., including C. arundinis, C. humidiphila, and C. cf. spartinae, pseudomolecules for the pitch canker pathogen Fusarium circinatum, draft genome of Davidsoniella eucalypti, Grosmannia galeiformis, Quambalaria eucalypti, and Teratosphaeria destructans.</title>
        <authorList>
            <person name="Wingfield B.D."/>
            <person name="Liu M."/>
            <person name="Nguyen H.D."/>
            <person name="Lane F.A."/>
            <person name="Morgan S.W."/>
            <person name="De Vos L."/>
            <person name="Wilken P.M."/>
            <person name="Duong T.A."/>
            <person name="Aylward J."/>
            <person name="Coetzee M.P."/>
            <person name="Dadej K."/>
            <person name="De Beer Z.W."/>
            <person name="Findlay W."/>
            <person name="Havenga M."/>
            <person name="Kolarik M."/>
            <person name="Menzies J.G."/>
            <person name="Naidoo K."/>
            <person name="Pochopski O."/>
            <person name="Shoukouhi P."/>
            <person name="Santana Q.C."/>
            <person name="Seifert K.A."/>
            <person name="Soal N."/>
            <person name="Steenkamp E.T."/>
            <person name="Tatham C.T."/>
            <person name="van der Nest M.A."/>
            <person name="Wingfield M.J."/>
        </authorList>
    </citation>
    <scope>NUCLEOTIDE SEQUENCE [LARGE SCALE GENOMIC DNA]</scope>
    <source>
        <strain evidence="2">CMW44962</strain>
    </source>
</reference>
<evidence type="ECO:0000256" key="1">
    <source>
        <dbReference type="SAM" id="MobiDB-lite"/>
    </source>
</evidence>
<protein>
    <submittedName>
        <fullName evidence="2">Uncharacterized protein</fullName>
    </submittedName>
</protein>
<organism evidence="2 3">
    <name type="scientific">Teratosphaeria destructans</name>
    <dbReference type="NCBI Taxonomy" id="418781"/>
    <lineage>
        <taxon>Eukaryota</taxon>
        <taxon>Fungi</taxon>
        <taxon>Dikarya</taxon>
        <taxon>Ascomycota</taxon>
        <taxon>Pezizomycotina</taxon>
        <taxon>Dothideomycetes</taxon>
        <taxon>Dothideomycetidae</taxon>
        <taxon>Mycosphaerellales</taxon>
        <taxon>Teratosphaeriaceae</taxon>
        <taxon>Teratosphaeria</taxon>
    </lineage>
</organism>
<feature type="region of interest" description="Disordered" evidence="1">
    <location>
        <begin position="294"/>
        <end position="385"/>
    </location>
</feature>
<feature type="compositionally biased region" description="Low complexity" evidence="1">
    <location>
        <begin position="228"/>
        <end position="237"/>
    </location>
</feature>
<evidence type="ECO:0000313" key="2">
    <source>
        <dbReference type="EMBL" id="KAH9826423.1"/>
    </source>
</evidence>
<feature type="compositionally biased region" description="Polar residues" evidence="1">
    <location>
        <begin position="125"/>
        <end position="144"/>
    </location>
</feature>
<feature type="compositionally biased region" description="Basic and acidic residues" evidence="1">
    <location>
        <begin position="262"/>
        <end position="271"/>
    </location>
</feature>
<dbReference type="Proteomes" id="UP001138500">
    <property type="component" value="Unassembled WGS sequence"/>
</dbReference>
<gene>
    <name evidence="2" type="ORF">Tdes44962_MAKER03416</name>
</gene>
<name>A0A9W7SQE9_9PEZI</name>
<feature type="compositionally biased region" description="Basic residues" evidence="1">
    <location>
        <begin position="159"/>
        <end position="174"/>
    </location>
</feature>
<dbReference type="AlphaFoldDB" id="A0A9W7SQE9"/>
<feature type="compositionally biased region" description="Basic and acidic residues" evidence="1">
    <location>
        <begin position="313"/>
        <end position="327"/>
    </location>
</feature>
<feature type="region of interest" description="Disordered" evidence="1">
    <location>
        <begin position="109"/>
        <end position="177"/>
    </location>
</feature>
<feature type="compositionally biased region" description="Polar residues" evidence="1">
    <location>
        <begin position="240"/>
        <end position="257"/>
    </location>
</feature>
<keyword evidence="3" id="KW-1185">Reference proteome</keyword>
<evidence type="ECO:0000313" key="3">
    <source>
        <dbReference type="Proteomes" id="UP001138500"/>
    </source>
</evidence>
<proteinExistence type="predicted"/>
<comment type="caution">
    <text evidence="2">The sequence shown here is derived from an EMBL/GenBank/DDBJ whole genome shotgun (WGS) entry which is preliminary data.</text>
</comment>